<gene>
    <name evidence="1" type="ORF">E3983_03865</name>
</gene>
<sequence length="170" mass="19073">MSKKARNLAAKIDEGSTTDGYVPATAEALSAVILQKKITRAIKNGKNDFNAFVLQANNDDEHCELVQFLSKLNENIDKIPNGTRFQLAVEATGHWSAIDIMVKDGKVHSFVLDSIDAPVARMYHSDLKRIFPDGKHYQFSSYEDSNEFVHQVQYGPDGCQVFSVDHLEVW</sequence>
<dbReference type="RefSeq" id="WP_135059940.1">
    <property type="nucleotide sequence ID" value="NZ_CP038254.1"/>
</dbReference>
<name>A0AAX1EEV5_9GAMM</name>
<reference evidence="1 2" key="1">
    <citation type="submission" date="2019-03" db="EMBL/GenBank/DDBJ databases">
        <title>Diverse conjugative elements silence natural transformation in Legionella species.</title>
        <authorList>
            <person name="Durieux I."/>
            <person name="Ginevra C."/>
            <person name="Attaiech L."/>
            <person name="Picq K."/>
            <person name="Juan P.A."/>
            <person name="Jarraud S."/>
            <person name="Charpentier X."/>
        </authorList>
    </citation>
    <scope>NUCLEOTIDE SEQUENCE [LARGE SCALE GENOMIC DNA]</scope>
    <source>
        <strain evidence="1 2">HL-0427-4011</strain>
    </source>
</reference>
<dbReference type="AlphaFoldDB" id="A0AAX1EEV5"/>
<accession>A0AAX1EEV5</accession>
<organism evidence="1 2">
    <name type="scientific">Legionella israelensis</name>
    <dbReference type="NCBI Taxonomy" id="454"/>
    <lineage>
        <taxon>Bacteria</taxon>
        <taxon>Pseudomonadati</taxon>
        <taxon>Pseudomonadota</taxon>
        <taxon>Gammaproteobacteria</taxon>
        <taxon>Legionellales</taxon>
        <taxon>Legionellaceae</taxon>
        <taxon>Legionella</taxon>
    </lineage>
</organism>
<dbReference type="EMBL" id="CP038254">
    <property type="protein sequence ID" value="QBR83567.1"/>
    <property type="molecule type" value="Genomic_DNA"/>
</dbReference>
<evidence type="ECO:0000313" key="1">
    <source>
        <dbReference type="EMBL" id="QBR83567.1"/>
    </source>
</evidence>
<dbReference type="Proteomes" id="UP000295517">
    <property type="component" value="Chromosome"/>
</dbReference>
<proteinExistence type="predicted"/>
<protein>
    <submittedName>
        <fullName evidence="1">Uncharacterized protein</fullName>
    </submittedName>
</protein>
<evidence type="ECO:0000313" key="2">
    <source>
        <dbReference type="Proteomes" id="UP000295517"/>
    </source>
</evidence>